<protein>
    <submittedName>
        <fullName evidence="2">Uncharacterized protein</fullName>
    </submittedName>
</protein>
<accession>A0ABT1JKB4</accession>
<keyword evidence="1" id="KW-0472">Membrane</keyword>
<evidence type="ECO:0000256" key="1">
    <source>
        <dbReference type="SAM" id="Phobius"/>
    </source>
</evidence>
<name>A0ABT1JKB4_ACTCY</name>
<reference evidence="2 3" key="1">
    <citation type="submission" date="2013-07" db="EMBL/GenBank/DDBJ databases">
        <authorList>
            <consortium name="DOE Joint Genome Institute"/>
            <person name="Reeve W."/>
            <person name="Huntemann M."/>
            <person name="Han J."/>
            <person name="Chen A."/>
            <person name="Kyrpides N."/>
            <person name="Mavromatis K."/>
            <person name="Markowitz V."/>
            <person name="Palaniappan K."/>
            <person name="Ivanova N."/>
            <person name="Schaumberg A."/>
            <person name="Pati A."/>
            <person name="Liolios K."/>
            <person name="Nordberg H.P."/>
            <person name="Cantor M.N."/>
            <person name="Hua S.X."/>
            <person name="Woyke T."/>
        </authorList>
    </citation>
    <scope>NUCLEOTIDE SEQUENCE [LARGE SCALE GENOMIC DNA]</scope>
    <source>
        <strain evidence="2 3">DSM 43889</strain>
    </source>
</reference>
<keyword evidence="3" id="KW-1185">Reference proteome</keyword>
<dbReference type="Proteomes" id="UP000791080">
    <property type="component" value="Unassembled WGS sequence"/>
</dbReference>
<comment type="caution">
    <text evidence="2">The sequence shown here is derived from an EMBL/GenBank/DDBJ whole genome shotgun (WGS) entry which is preliminary data.</text>
</comment>
<dbReference type="RefSeq" id="WP_026417549.1">
    <property type="nucleotide sequence ID" value="NZ_AUBJ02000001.1"/>
</dbReference>
<sequence>MPGTPANPGSNRAQRQILAFALAVTSGAVAVGSVWLQLALDRSVLGVTTVAVLVTIALFHWVRSAAPVGIVFGLLGTVTLVFGNGVAVLDHGLSVALVVLAGLVSALPVPLAWQLRQRTPDGDDVGAVPA</sequence>
<feature type="transmembrane region" description="Helical" evidence="1">
    <location>
        <begin position="44"/>
        <end position="62"/>
    </location>
</feature>
<keyword evidence="1" id="KW-1133">Transmembrane helix</keyword>
<evidence type="ECO:0000313" key="2">
    <source>
        <dbReference type="EMBL" id="MCP2332596.1"/>
    </source>
</evidence>
<proteinExistence type="predicted"/>
<dbReference type="EMBL" id="AUBJ02000001">
    <property type="protein sequence ID" value="MCP2332596.1"/>
    <property type="molecule type" value="Genomic_DNA"/>
</dbReference>
<feature type="transmembrane region" description="Helical" evidence="1">
    <location>
        <begin position="17"/>
        <end position="38"/>
    </location>
</feature>
<keyword evidence="1" id="KW-0812">Transmembrane</keyword>
<evidence type="ECO:0000313" key="3">
    <source>
        <dbReference type="Proteomes" id="UP000791080"/>
    </source>
</evidence>
<feature type="transmembrane region" description="Helical" evidence="1">
    <location>
        <begin position="69"/>
        <end position="89"/>
    </location>
</feature>
<reference evidence="2 3" key="2">
    <citation type="submission" date="2022-06" db="EMBL/GenBank/DDBJ databases">
        <title>Genomic Encyclopedia of Type Strains, Phase I: the one thousand microbial genomes (KMG-I) project.</title>
        <authorList>
            <person name="Kyrpides N."/>
        </authorList>
    </citation>
    <scope>NUCLEOTIDE SEQUENCE [LARGE SCALE GENOMIC DNA]</scope>
    <source>
        <strain evidence="2 3">DSM 43889</strain>
    </source>
</reference>
<gene>
    <name evidence="2" type="ORF">G443_002866</name>
</gene>
<organism evidence="2 3">
    <name type="scientific">Actinoalloteichus caeruleus DSM 43889</name>
    <dbReference type="NCBI Taxonomy" id="1120930"/>
    <lineage>
        <taxon>Bacteria</taxon>
        <taxon>Bacillati</taxon>
        <taxon>Actinomycetota</taxon>
        <taxon>Actinomycetes</taxon>
        <taxon>Pseudonocardiales</taxon>
        <taxon>Pseudonocardiaceae</taxon>
        <taxon>Actinoalloteichus</taxon>
        <taxon>Actinoalloteichus cyanogriseus</taxon>
    </lineage>
</organism>
<feature type="transmembrane region" description="Helical" evidence="1">
    <location>
        <begin position="95"/>
        <end position="113"/>
    </location>
</feature>